<keyword evidence="8" id="KW-1185">Reference proteome</keyword>
<dbReference type="PANTHER" id="PTHR32044:SF80">
    <property type="entry name" value="XYLOGLUCAN GLYCOSYLTRANSFERASE 2-RELATED"/>
    <property type="match status" value="1"/>
</dbReference>
<evidence type="ECO:0000256" key="1">
    <source>
        <dbReference type="ARBA" id="ARBA00004308"/>
    </source>
</evidence>
<feature type="transmembrane region" description="Helical" evidence="6">
    <location>
        <begin position="5"/>
        <end position="27"/>
    </location>
</feature>
<feature type="transmembrane region" description="Helical" evidence="6">
    <location>
        <begin position="471"/>
        <end position="488"/>
    </location>
</feature>
<comment type="subcellular location">
    <subcellularLocation>
        <location evidence="1">Endomembrane system</location>
    </subcellularLocation>
</comment>
<reference evidence="8" key="1">
    <citation type="submission" date="2019-05" db="EMBL/GenBank/DDBJ databases">
        <title>Flavobacterium profundi sp. nov., isolated from a deep-sea seamount.</title>
        <authorList>
            <person name="Zhang D.-C."/>
        </authorList>
    </citation>
    <scope>NUCLEOTIDE SEQUENCE [LARGE SCALE GENOMIC DNA]</scope>
    <source>
        <strain evidence="8">EC11</strain>
    </source>
</reference>
<keyword evidence="2" id="KW-0808">Transferase</keyword>
<reference evidence="7 8" key="3">
    <citation type="submission" date="2020-02" db="EMBL/GenBank/DDBJ databases">
        <title>Flavobacterium profundi sp. nov., isolated from a deep-sea seamount.</title>
        <authorList>
            <person name="Zhang D.-C."/>
        </authorList>
    </citation>
    <scope>NUCLEOTIDE SEQUENCE [LARGE SCALE GENOMIC DNA]</scope>
    <source>
        <strain evidence="7 8">EC11</strain>
    </source>
</reference>
<dbReference type="Proteomes" id="UP000817854">
    <property type="component" value="Unassembled WGS sequence"/>
</dbReference>
<feature type="transmembrane region" description="Helical" evidence="6">
    <location>
        <begin position="447"/>
        <end position="465"/>
    </location>
</feature>
<keyword evidence="4 6" id="KW-1133">Transmembrane helix</keyword>
<evidence type="ECO:0000256" key="4">
    <source>
        <dbReference type="ARBA" id="ARBA00022989"/>
    </source>
</evidence>
<evidence type="ECO:0000256" key="2">
    <source>
        <dbReference type="ARBA" id="ARBA00022679"/>
    </source>
</evidence>
<dbReference type="SUPFAM" id="SSF53448">
    <property type="entry name" value="Nucleotide-diphospho-sugar transferases"/>
    <property type="match status" value="1"/>
</dbReference>
<reference evidence="7 8" key="2">
    <citation type="submission" date="2019-05" db="EMBL/GenBank/DDBJ databases">
        <authorList>
            <person name="Lianzixin W."/>
        </authorList>
    </citation>
    <scope>NUCLEOTIDE SEQUENCE [LARGE SCALE GENOMIC DNA]</scope>
    <source>
        <strain evidence="7 8">EC11</strain>
    </source>
</reference>
<feature type="transmembrane region" description="Helical" evidence="6">
    <location>
        <begin position="346"/>
        <end position="370"/>
    </location>
</feature>
<organism evidence="7 8">
    <name type="scientific">Flavobacterium jejuense</name>
    <dbReference type="NCBI Taxonomy" id="1544455"/>
    <lineage>
        <taxon>Bacteria</taxon>
        <taxon>Pseudomonadati</taxon>
        <taxon>Bacteroidota</taxon>
        <taxon>Flavobacteriia</taxon>
        <taxon>Flavobacteriales</taxon>
        <taxon>Flavobacteriaceae</taxon>
        <taxon>Flavobacterium</taxon>
    </lineage>
</organism>
<dbReference type="InterPro" id="IPR029044">
    <property type="entry name" value="Nucleotide-diphossugar_trans"/>
</dbReference>
<accession>A0ABX0IYZ7</accession>
<feature type="transmembrane region" description="Helical" evidence="6">
    <location>
        <begin position="314"/>
        <end position="339"/>
    </location>
</feature>
<dbReference type="PANTHER" id="PTHR32044">
    <property type="entry name" value="GLUCOMANNAN 4-BETA-MANNOSYLTRANSFERASE 9"/>
    <property type="match status" value="1"/>
</dbReference>
<proteinExistence type="predicted"/>
<dbReference type="EMBL" id="VEVQ02000012">
    <property type="protein sequence ID" value="NHN27221.1"/>
    <property type="molecule type" value="Genomic_DNA"/>
</dbReference>
<dbReference type="RefSeq" id="WP_140963715.1">
    <property type="nucleotide sequence ID" value="NZ_VEVQ02000012.1"/>
</dbReference>
<keyword evidence="5 6" id="KW-0472">Membrane</keyword>
<gene>
    <name evidence="7" type="ORF">FIA58_016180</name>
</gene>
<keyword evidence="3 6" id="KW-0812">Transmembrane</keyword>
<protein>
    <submittedName>
        <fullName evidence="7">Glycosyltransferase</fullName>
    </submittedName>
</protein>
<dbReference type="Pfam" id="PF13641">
    <property type="entry name" value="Glyco_tranf_2_3"/>
    <property type="match status" value="1"/>
</dbReference>
<sequence>MIYLILSYIILFFYSLAIVLIFFYSLAQFNLLLNYLKSKKQVLKRQQFDFENTSEIPFVTIQLPVFNEKYVVERLLQTISKLEYPIEKLEIQVLDDSIDDSVIETKRIINEISKRGIDIQHICRENRIGFKAGALKAGLKTAKGDFIAIFDADFVPKTDWLLKTIPYFKDGKVGVVQTRWGHINRNFSLLTKIQAFALDAHFTLEQVGRNSKKHFINFNGTAGVWRKSCIIDAGNWESDTLTEDLDLSYRAQLKEWEFVYLEDIETPAELPAVLSAARSQQFRWNKGGAENFKKMSKCIIEAHNVTTKTKFHGLLHLLNSSMFLCVFAMAVLSVPVLYIKNEYPQLTILFNIVAFFVVTSIIFFICYWFTYKKINGGGVSNFFRYIRMFFTFYTIAMGFSFQNSIAVLEGLIGKKSEFVRTPKFNIETLKEKWKENIYISHKISKNTIVEGFLVLYFLFGIYSGYLLNDYGLLPFHLMLLIGYGYVFIKSFKST</sequence>
<evidence type="ECO:0000313" key="8">
    <source>
        <dbReference type="Proteomes" id="UP000817854"/>
    </source>
</evidence>
<dbReference type="Gene3D" id="3.90.550.10">
    <property type="entry name" value="Spore Coat Polysaccharide Biosynthesis Protein SpsA, Chain A"/>
    <property type="match status" value="1"/>
</dbReference>
<evidence type="ECO:0000313" key="7">
    <source>
        <dbReference type="EMBL" id="NHN27221.1"/>
    </source>
</evidence>
<evidence type="ECO:0000256" key="3">
    <source>
        <dbReference type="ARBA" id="ARBA00022692"/>
    </source>
</evidence>
<feature type="transmembrane region" description="Helical" evidence="6">
    <location>
        <begin position="390"/>
        <end position="412"/>
    </location>
</feature>
<evidence type="ECO:0000256" key="6">
    <source>
        <dbReference type="SAM" id="Phobius"/>
    </source>
</evidence>
<name>A0ABX0IYZ7_9FLAO</name>
<comment type="caution">
    <text evidence="7">The sequence shown here is derived from an EMBL/GenBank/DDBJ whole genome shotgun (WGS) entry which is preliminary data.</text>
</comment>
<evidence type="ECO:0000256" key="5">
    <source>
        <dbReference type="ARBA" id="ARBA00023136"/>
    </source>
</evidence>
<dbReference type="CDD" id="cd06437">
    <property type="entry name" value="CESA_CaSu_A2"/>
    <property type="match status" value="1"/>
</dbReference>